<dbReference type="PROSITE" id="PS51273">
    <property type="entry name" value="GATASE_TYPE_1"/>
    <property type="match status" value="1"/>
</dbReference>
<proteinExistence type="predicted"/>
<dbReference type="Pfam" id="PF00117">
    <property type="entry name" value="GATase"/>
    <property type="match status" value="1"/>
</dbReference>
<name>A0ABS8ILY4_9NOSO</name>
<dbReference type="SUPFAM" id="SSF52317">
    <property type="entry name" value="Class I glutamine amidotransferase-like"/>
    <property type="match status" value="1"/>
</dbReference>
<dbReference type="PANTHER" id="PTHR42695">
    <property type="entry name" value="GLUTAMINE AMIDOTRANSFERASE YLR126C-RELATED"/>
    <property type="match status" value="1"/>
</dbReference>
<dbReference type="InterPro" id="IPR044992">
    <property type="entry name" value="ChyE-like"/>
</dbReference>
<feature type="domain" description="Glutamine amidotransferase" evidence="1">
    <location>
        <begin position="17"/>
        <end position="182"/>
    </location>
</feature>
<protein>
    <submittedName>
        <fullName evidence="2">Glutamine amidotransferase</fullName>
    </submittedName>
</protein>
<keyword evidence="3" id="KW-1185">Reference proteome</keyword>
<gene>
    <name evidence="2" type="ORF">LC586_38205</name>
</gene>
<dbReference type="EMBL" id="JAIVFQ010000160">
    <property type="protein sequence ID" value="MCC5604821.1"/>
    <property type="molecule type" value="Genomic_DNA"/>
</dbReference>
<accession>A0ABS8ILY4</accession>
<reference evidence="2 3" key="1">
    <citation type="journal article" date="2021" name="Microorganisms">
        <title>Genome Evolution of Filamentous Cyanobacterium Nostoc Species: From Facultative Symbiosis to Free Living.</title>
        <authorList>
            <person name="Huo D."/>
            <person name="Li H."/>
            <person name="Cai F."/>
            <person name="Guo X."/>
            <person name="Qiao Z."/>
            <person name="Wang W."/>
            <person name="Yu G."/>
            <person name="Li R."/>
        </authorList>
    </citation>
    <scope>NUCLEOTIDE SEQUENCE [LARGE SCALE GENOMIC DNA]</scope>
    <source>
        <strain evidence="2 3">CHAB 5714</strain>
    </source>
</reference>
<dbReference type="NCBIfam" id="NF005458">
    <property type="entry name" value="PRK07053.1"/>
    <property type="match status" value="1"/>
</dbReference>
<dbReference type="CDD" id="cd01741">
    <property type="entry name" value="GATase1_1"/>
    <property type="match status" value="1"/>
</dbReference>
<evidence type="ECO:0000313" key="3">
    <source>
        <dbReference type="Proteomes" id="UP001199525"/>
    </source>
</evidence>
<dbReference type="PANTHER" id="PTHR42695:SF5">
    <property type="entry name" value="GLUTAMINE AMIDOTRANSFERASE YLR126C-RELATED"/>
    <property type="match status" value="1"/>
</dbReference>
<dbReference type="InterPro" id="IPR017926">
    <property type="entry name" value="GATASE"/>
</dbReference>
<evidence type="ECO:0000313" key="2">
    <source>
        <dbReference type="EMBL" id="MCC5604821.1"/>
    </source>
</evidence>
<evidence type="ECO:0000259" key="1">
    <source>
        <dbReference type="Pfam" id="PF00117"/>
    </source>
</evidence>
<organism evidence="2 3">
    <name type="scientific">Nostoc favosum CHAB5714</name>
    <dbReference type="NCBI Taxonomy" id="2780399"/>
    <lineage>
        <taxon>Bacteria</taxon>
        <taxon>Bacillati</taxon>
        <taxon>Cyanobacteriota</taxon>
        <taxon>Cyanophyceae</taxon>
        <taxon>Nostocales</taxon>
        <taxon>Nostocaceae</taxon>
        <taxon>Nostoc</taxon>
        <taxon>Nostoc favosum</taxon>
    </lineage>
</organism>
<sequence length="244" mass="26824">MKNATVIRHVGFEDLGSLIETLQQQGYTVTYVEAGSGSLDKIALLNPELVVVLGGPIGAYEEQDYPFLQDELHFLERRLAADLPTLGICLGAQLMARALGARVYPGSGKEIGWGAIELSDAGKHSPLVHLAAEHTLVLHWHGDTFDIPVGATHLASSSQYKNQAFSWGKCGLALQFHPEVTAQGLEMWFIGHACEIAASPGVSVPQLRQDTARYAKKLEIQARQFWYEWLQSINYKATNKLVAR</sequence>
<keyword evidence="2" id="KW-0315">Glutamine amidotransferase</keyword>
<comment type="caution">
    <text evidence="2">The sequence shown here is derived from an EMBL/GenBank/DDBJ whole genome shotgun (WGS) entry which is preliminary data.</text>
</comment>
<dbReference type="Proteomes" id="UP001199525">
    <property type="component" value="Unassembled WGS sequence"/>
</dbReference>
<dbReference type="Gene3D" id="3.40.50.880">
    <property type="match status" value="1"/>
</dbReference>
<dbReference type="RefSeq" id="WP_229490941.1">
    <property type="nucleotide sequence ID" value="NZ_JAIVFQ010000160.1"/>
</dbReference>
<dbReference type="InterPro" id="IPR029062">
    <property type="entry name" value="Class_I_gatase-like"/>
</dbReference>